<evidence type="ECO:0008006" key="3">
    <source>
        <dbReference type="Google" id="ProtNLM"/>
    </source>
</evidence>
<accession>A0ABP9TMF5</accession>
<sequence length="207" mass="22303">MKCEKLVLAVCLALSPAKSRAIRREQWAADLRDCAELEIPRSALLIGALRSSTTARIHDIIERASKTPSHATRGINMRSTIGILAMGLTIVSGAAVGIHEILPSVQKNPHAEQSITGNATQEKSVSIEPDSLHFPPETLIVNTASDNVLDAFDRARDTGMQVTLVSDKRYSVTIDPSMSMDSVAIIDVKSGSILDSFPMNNNGLLSR</sequence>
<gene>
    <name evidence="1" type="ORF">GCM10025778_15810</name>
</gene>
<evidence type="ECO:0000313" key="1">
    <source>
        <dbReference type="EMBL" id="GAA5227048.1"/>
    </source>
</evidence>
<dbReference type="EMBL" id="BAABLK010000026">
    <property type="protein sequence ID" value="GAA5227048.1"/>
    <property type="molecule type" value="Genomic_DNA"/>
</dbReference>
<dbReference type="Proteomes" id="UP001501257">
    <property type="component" value="Unassembled WGS sequence"/>
</dbReference>
<comment type="caution">
    <text evidence="1">The sequence shown here is derived from an EMBL/GenBank/DDBJ whole genome shotgun (WGS) entry which is preliminary data.</text>
</comment>
<protein>
    <recommendedName>
        <fullName evidence="3">PepSY domain-containing protein</fullName>
    </recommendedName>
</protein>
<organism evidence="1 2">
    <name type="scientific">Paeniglutamicibacter antarcticus</name>
    <dbReference type="NCBI Taxonomy" id="494023"/>
    <lineage>
        <taxon>Bacteria</taxon>
        <taxon>Bacillati</taxon>
        <taxon>Actinomycetota</taxon>
        <taxon>Actinomycetes</taxon>
        <taxon>Micrococcales</taxon>
        <taxon>Micrococcaceae</taxon>
        <taxon>Paeniglutamicibacter</taxon>
    </lineage>
</organism>
<evidence type="ECO:0000313" key="2">
    <source>
        <dbReference type="Proteomes" id="UP001501257"/>
    </source>
</evidence>
<keyword evidence="2" id="KW-1185">Reference proteome</keyword>
<name>A0ABP9TMF5_9MICC</name>
<proteinExistence type="predicted"/>
<reference evidence="2" key="1">
    <citation type="journal article" date="2019" name="Int. J. Syst. Evol. Microbiol.">
        <title>The Global Catalogue of Microorganisms (GCM) 10K type strain sequencing project: providing services to taxonomists for standard genome sequencing and annotation.</title>
        <authorList>
            <consortium name="The Broad Institute Genomics Platform"/>
            <consortium name="The Broad Institute Genome Sequencing Center for Infectious Disease"/>
            <person name="Wu L."/>
            <person name="Ma J."/>
        </authorList>
    </citation>
    <scope>NUCLEOTIDE SEQUENCE [LARGE SCALE GENOMIC DNA]</scope>
    <source>
        <strain evidence="2">JCM 18952</strain>
    </source>
</reference>